<evidence type="ECO:0000259" key="7">
    <source>
        <dbReference type="Pfam" id="PF00884"/>
    </source>
</evidence>
<dbReference type="Gene3D" id="3.40.720.10">
    <property type="entry name" value="Alkaline Phosphatase, subunit A"/>
    <property type="match status" value="1"/>
</dbReference>
<evidence type="ECO:0000256" key="6">
    <source>
        <dbReference type="SAM" id="MobiDB-lite"/>
    </source>
</evidence>
<dbReference type="SUPFAM" id="SSF48452">
    <property type="entry name" value="TPR-like"/>
    <property type="match status" value="1"/>
</dbReference>
<reference evidence="8 9" key="1">
    <citation type="journal article" date="2018" name="Nat. Ecol. Evol.">
        <title>Genomic signatures of mitonuclear coevolution across populations of Tigriopus californicus.</title>
        <authorList>
            <person name="Barreto F.S."/>
            <person name="Watson E.T."/>
            <person name="Lima T.G."/>
            <person name="Willett C.S."/>
            <person name="Edmands S."/>
            <person name="Li W."/>
            <person name="Burton R.S."/>
        </authorList>
    </citation>
    <scope>NUCLEOTIDE SEQUENCE [LARGE SCALE GENOMIC DNA]</scope>
    <source>
        <strain evidence="8 9">San Diego</strain>
    </source>
</reference>
<evidence type="ECO:0000256" key="4">
    <source>
        <dbReference type="ARBA" id="ARBA00022801"/>
    </source>
</evidence>
<accession>A0A553NXE2</accession>
<dbReference type="PANTHER" id="PTHR45953:SF1">
    <property type="entry name" value="IDURONATE 2-SULFATASE"/>
    <property type="match status" value="1"/>
</dbReference>
<proteinExistence type="inferred from homology"/>
<evidence type="ECO:0000313" key="8">
    <source>
        <dbReference type="EMBL" id="TRY70096.1"/>
    </source>
</evidence>
<dbReference type="Pfam" id="PF09797">
    <property type="entry name" value="NatB_MDM20"/>
    <property type="match status" value="2"/>
</dbReference>
<dbReference type="Pfam" id="PF00884">
    <property type="entry name" value="Sulfatase"/>
    <property type="match status" value="1"/>
</dbReference>
<dbReference type="PANTHER" id="PTHR45953">
    <property type="entry name" value="IDURONATE 2-SULFATASE"/>
    <property type="match status" value="1"/>
</dbReference>
<dbReference type="GO" id="GO:0004423">
    <property type="term" value="F:iduronate-2-sulfatase activity"/>
    <property type="evidence" value="ECO:0007669"/>
    <property type="project" value="TreeGrafter"/>
</dbReference>
<feature type="domain" description="Sulfatase N-terminal" evidence="7">
    <location>
        <begin position="568"/>
        <end position="944"/>
    </location>
</feature>
<dbReference type="InterPro" id="IPR017850">
    <property type="entry name" value="Alkaline_phosphatase_core_sf"/>
</dbReference>
<keyword evidence="4" id="KW-0378">Hydrolase</keyword>
<keyword evidence="9" id="KW-1185">Reference proteome</keyword>
<feature type="region of interest" description="Disordered" evidence="6">
    <location>
        <begin position="1315"/>
        <end position="1342"/>
    </location>
</feature>
<evidence type="ECO:0000256" key="1">
    <source>
        <dbReference type="ARBA" id="ARBA00001913"/>
    </source>
</evidence>
<evidence type="ECO:0000256" key="2">
    <source>
        <dbReference type="ARBA" id="ARBA00008779"/>
    </source>
</evidence>
<protein>
    <recommendedName>
        <fullName evidence="5">N-terminal acetyltransferase B complex subunit MDM20 homolog</fullName>
    </recommendedName>
</protein>
<evidence type="ECO:0000256" key="5">
    <source>
        <dbReference type="ARBA" id="ARBA00029872"/>
    </source>
</evidence>
<organism evidence="8 9">
    <name type="scientific">Tigriopus californicus</name>
    <name type="common">Marine copepod</name>
    <dbReference type="NCBI Taxonomy" id="6832"/>
    <lineage>
        <taxon>Eukaryota</taxon>
        <taxon>Metazoa</taxon>
        <taxon>Ecdysozoa</taxon>
        <taxon>Arthropoda</taxon>
        <taxon>Crustacea</taxon>
        <taxon>Multicrustacea</taxon>
        <taxon>Hexanauplia</taxon>
        <taxon>Copepoda</taxon>
        <taxon>Harpacticoida</taxon>
        <taxon>Harpacticidae</taxon>
        <taxon>Tigriopus</taxon>
    </lineage>
</organism>
<dbReference type="GO" id="GO:0005737">
    <property type="term" value="C:cytoplasm"/>
    <property type="evidence" value="ECO:0007669"/>
    <property type="project" value="TreeGrafter"/>
</dbReference>
<keyword evidence="3" id="KW-0479">Metal-binding</keyword>
<dbReference type="InterPro" id="IPR000917">
    <property type="entry name" value="Sulfatase_N"/>
</dbReference>
<dbReference type="SUPFAM" id="SSF53649">
    <property type="entry name" value="Alkaline phosphatase-like"/>
    <property type="match status" value="1"/>
</dbReference>
<feature type="region of interest" description="Disordered" evidence="6">
    <location>
        <begin position="1422"/>
        <end position="1455"/>
    </location>
</feature>
<dbReference type="InterPro" id="IPR019183">
    <property type="entry name" value="NAA25_NatB_aux_su"/>
</dbReference>
<dbReference type="STRING" id="6832.A0A553NXE2"/>
<dbReference type="Proteomes" id="UP000318571">
    <property type="component" value="Chromosome 9"/>
</dbReference>
<dbReference type="InterPro" id="IPR011990">
    <property type="entry name" value="TPR-like_helical_dom_sf"/>
</dbReference>
<comment type="caution">
    <text evidence="8">The sequence shown here is derived from an EMBL/GenBank/DDBJ whole genome shotgun (WGS) entry which is preliminary data.</text>
</comment>
<dbReference type="Gene3D" id="1.25.40.1040">
    <property type="match status" value="1"/>
</dbReference>
<sequence>MAKNHNSAASAVGERRLRPIYDWLDHGNNKRAWQEAEKVLKKQPDFPCGRALLALALVRLGRDVEAQRVLRDLAHTGPTEDATLQAMTIAYRELESVADICRMYEIATQKEPNNEDLLSHLFMSYVRVSDYKKQQRTALQLFKVQPKNPYYFWAVMSVVLQASADPQGTTAQTLMFPLAERMIKKMHEENKLNREQETHLFLLVLELQDKYAEALEILESPLGKALNESTSYLHFFNFKKLEYLKALKRWPDINRLAQTILVSLPDQWNVYVDLVESVFELEALGTLNTSLDIISNVDLLFKYLRTIQSSDIRSRGPFLAEMEVQLRMIQREPTRPELMTGLQTLLYHYFDTFSSRGCCFSDMRPYLEHLSQQEADILIPALKLLSLVPPQETFIPMGAVTRLVSCYQVLRFCEATRPISMDEHVDLLVSQFNLCQGAVLDVAPTESRPPDMFMVMAAHQLWSEWRNTGQDRWFLKAITLLEFALQFSPNNFHIRLVLIKLYNEAGAVGCAFNAYNGLELKHIQLDSMGYLIIRALQICGHFESTFSLVGSTLRFFNSNQKDPRVPLNVLWIIFDDLRPALGVLGDPIALTPHLDQLGEKSTVFTEAFCQYPLCGPSRISVLTSRRPDTLLSYFNGYPINQTGTFVTFPQYFKEHGVVTASFGKVFHVEDDILFDWDRVWSSKPWFPSQNHSSVESECSRAQGQAQFKLMCPVDLSTHPSAFFADNELVRKVSEFFRNWAETARSNRDQSFFAAVGMHLPHVPFKFPEPYLSAYPLERVKPMPDVENVDFSPEIRQYTRRLFRKWNFLGKNLDPSRFNDRFRHQFKQHYYAAVSFVDRQIGTLLKSLVAAGLDENTIICLTSDHGFALGEHGLIGKQYIYDVTTRVPWMIRHPSASGSLRNFSIVPLEQLHRVASQTRRRPLKSVAQPVESLDIFPTLADLAGIPAPPRCPVFNGMLSRKQPLCVEGTSQAQEVLDHSYPNPRVTNRSLRVAYSLTTQGQLMGRQKRNISMIMYSARDHQYRYIESFAFNLSSYSPLFKQSLHRELFDHIVDHIISAYRFGSFDKIREFVKLRDRLANSQHNLSLKTERILILKPETIKTDFQDDQNFLRLRSLCLRVCVALIYLSEDIHPAREILGEEPSNLKVNHPNDTSTNAKPSQVKAEKLSALVRSLIAQIESVLESLQIEGPAPVFLTGPCPTRLHQYVLQGHPQTFVRMVKAVLSVQAFILARPGNTQHGSHNLLEDESPLIRALAVFRDEFEPMVARTLKDFPDFAVRCLNRRLHLENLYNVIESGNFCCLLWGVCHSLLIPVLKGGSGTSGKRSKKKKEQQQPKSPLSSASIDEANVGENYRHQFNTTQQSLVEAMSSLTTFTHGLRPTNHKAAAAEVEAAAVATSAAASLASSTEQLAENLEKLSLANKEAMKNGSSSIEGTTFEEEETQAGEFNTSHGSTRPADEPLQYQTLRELPLDLCQRIEDSYEVSFSQFAGLLERKVSYLRALTL</sequence>
<gene>
    <name evidence="8" type="ORF">TCAL_05446</name>
</gene>
<name>A0A553NXE2_TIGCA</name>
<dbReference type="EMBL" id="VCGU01000009">
    <property type="protein sequence ID" value="TRY70096.1"/>
    <property type="molecule type" value="Genomic_DNA"/>
</dbReference>
<evidence type="ECO:0000256" key="3">
    <source>
        <dbReference type="ARBA" id="ARBA00022723"/>
    </source>
</evidence>
<dbReference type="GO" id="GO:0046872">
    <property type="term" value="F:metal ion binding"/>
    <property type="evidence" value="ECO:0007669"/>
    <property type="project" value="UniProtKB-KW"/>
</dbReference>
<evidence type="ECO:0000313" key="9">
    <source>
        <dbReference type="Proteomes" id="UP000318571"/>
    </source>
</evidence>
<comment type="cofactor">
    <cofactor evidence="1">
        <name>Ca(2+)</name>
        <dbReference type="ChEBI" id="CHEBI:29108"/>
    </cofactor>
</comment>
<comment type="similarity">
    <text evidence="2">Belongs to the sulfatase family.</text>
</comment>